<comment type="caution">
    <text evidence="1">The sequence shown here is derived from an EMBL/GenBank/DDBJ whole genome shotgun (WGS) entry which is preliminary data.</text>
</comment>
<protein>
    <submittedName>
        <fullName evidence="1">Uncharacterized protein</fullName>
    </submittedName>
</protein>
<reference evidence="1 2" key="1">
    <citation type="journal article" date="2018" name="New Phytol.">
        <title>Phylogenomics of Endogonaceae and evolution of mycorrhizas within Mucoromycota.</title>
        <authorList>
            <person name="Chang Y."/>
            <person name="Desiro A."/>
            <person name="Na H."/>
            <person name="Sandor L."/>
            <person name="Lipzen A."/>
            <person name="Clum A."/>
            <person name="Barry K."/>
            <person name="Grigoriev I.V."/>
            <person name="Martin F.M."/>
            <person name="Stajich J.E."/>
            <person name="Smith M.E."/>
            <person name="Bonito G."/>
            <person name="Spatafora J.W."/>
        </authorList>
    </citation>
    <scope>NUCLEOTIDE SEQUENCE [LARGE SCALE GENOMIC DNA]</scope>
    <source>
        <strain evidence="1 2">GMNB39</strain>
    </source>
</reference>
<evidence type="ECO:0000313" key="1">
    <source>
        <dbReference type="EMBL" id="RUP44479.1"/>
    </source>
</evidence>
<accession>A0A433D0W5</accession>
<sequence length="102" mass="11426">MKSSECKSGRFLASGWIPAISNRAGKPLEVAERIRTSDAKRPLSCHQKTTETRASRAMTCCRSRRMVRSRSCSKKYCMVYPKEWANSDREIVTDGAAGHSRG</sequence>
<proteinExistence type="predicted"/>
<organism evidence="1 2">
    <name type="scientific">Jimgerdemannia flammicorona</name>
    <dbReference type="NCBI Taxonomy" id="994334"/>
    <lineage>
        <taxon>Eukaryota</taxon>
        <taxon>Fungi</taxon>
        <taxon>Fungi incertae sedis</taxon>
        <taxon>Mucoromycota</taxon>
        <taxon>Mucoromycotina</taxon>
        <taxon>Endogonomycetes</taxon>
        <taxon>Endogonales</taxon>
        <taxon>Endogonaceae</taxon>
        <taxon>Jimgerdemannia</taxon>
    </lineage>
</organism>
<name>A0A433D0W5_9FUNG</name>
<dbReference type="AlphaFoldDB" id="A0A433D0W5"/>
<evidence type="ECO:0000313" key="2">
    <source>
        <dbReference type="Proteomes" id="UP000268093"/>
    </source>
</evidence>
<gene>
    <name evidence="1" type="ORF">BC936DRAFT_149405</name>
</gene>
<keyword evidence="2" id="KW-1185">Reference proteome</keyword>
<dbReference type="Proteomes" id="UP000268093">
    <property type="component" value="Unassembled WGS sequence"/>
</dbReference>
<dbReference type="EMBL" id="RBNI01008864">
    <property type="protein sequence ID" value="RUP44479.1"/>
    <property type="molecule type" value="Genomic_DNA"/>
</dbReference>